<evidence type="ECO:0000313" key="3">
    <source>
        <dbReference type="Proteomes" id="UP000756132"/>
    </source>
</evidence>
<organism evidence="2 3">
    <name type="scientific">Passalora fulva</name>
    <name type="common">Tomato leaf mold</name>
    <name type="synonym">Cladosporium fulvum</name>
    <dbReference type="NCBI Taxonomy" id="5499"/>
    <lineage>
        <taxon>Eukaryota</taxon>
        <taxon>Fungi</taxon>
        <taxon>Dikarya</taxon>
        <taxon>Ascomycota</taxon>
        <taxon>Pezizomycotina</taxon>
        <taxon>Dothideomycetes</taxon>
        <taxon>Dothideomycetidae</taxon>
        <taxon>Mycosphaerellales</taxon>
        <taxon>Mycosphaerellaceae</taxon>
        <taxon>Fulvia</taxon>
    </lineage>
</organism>
<dbReference type="Proteomes" id="UP000756132">
    <property type="component" value="Chromosome 11"/>
</dbReference>
<protein>
    <submittedName>
        <fullName evidence="2">Uncharacterized protein</fullName>
    </submittedName>
</protein>
<accession>A0A9Q8PJH8</accession>
<dbReference type="RefSeq" id="XP_047767974.1">
    <property type="nucleotide sequence ID" value="XM_047912187.1"/>
</dbReference>
<sequence length="63" mass="7472">MERLNAEVDKHLEEQEDLEDEQWWQEPTRTFEQKVAFDALRGLKEVMGQGHAVETSCYVFKES</sequence>
<proteinExistence type="predicted"/>
<dbReference type="EMBL" id="CP090173">
    <property type="protein sequence ID" value="UJO23608.1"/>
    <property type="molecule type" value="Genomic_DNA"/>
</dbReference>
<keyword evidence="3" id="KW-1185">Reference proteome</keyword>
<dbReference type="AlphaFoldDB" id="A0A9Q8PJH8"/>
<reference evidence="2" key="1">
    <citation type="submission" date="2021-12" db="EMBL/GenBank/DDBJ databases">
        <authorList>
            <person name="Zaccaron A."/>
            <person name="Stergiopoulos I."/>
        </authorList>
    </citation>
    <scope>NUCLEOTIDE SEQUENCE</scope>
    <source>
        <strain evidence="2">Race5_Kim</strain>
    </source>
</reference>
<feature type="compositionally biased region" description="Basic and acidic residues" evidence="1">
    <location>
        <begin position="1"/>
        <end position="13"/>
    </location>
</feature>
<reference evidence="2" key="2">
    <citation type="journal article" date="2022" name="Microb. Genom.">
        <title>A chromosome-scale genome assembly of the tomato pathogen Cladosporium fulvum reveals a compartmentalized genome architecture and the presence of a dispensable chromosome.</title>
        <authorList>
            <person name="Zaccaron A.Z."/>
            <person name="Chen L.H."/>
            <person name="Samaras A."/>
            <person name="Stergiopoulos I."/>
        </authorList>
    </citation>
    <scope>NUCLEOTIDE SEQUENCE</scope>
    <source>
        <strain evidence="2">Race5_Kim</strain>
    </source>
</reference>
<dbReference type="GeneID" id="71992917"/>
<evidence type="ECO:0000313" key="2">
    <source>
        <dbReference type="EMBL" id="UJO23608.1"/>
    </source>
</evidence>
<evidence type="ECO:0000256" key="1">
    <source>
        <dbReference type="SAM" id="MobiDB-lite"/>
    </source>
</evidence>
<feature type="region of interest" description="Disordered" evidence="1">
    <location>
        <begin position="1"/>
        <end position="22"/>
    </location>
</feature>
<dbReference type="KEGG" id="ffu:CLAFUR5_13039"/>
<name>A0A9Q8PJH8_PASFU</name>
<gene>
    <name evidence="2" type="ORF">CLAFUR5_13039</name>
</gene>